<proteinExistence type="predicted"/>
<dbReference type="EMBL" id="CP031146">
    <property type="protein sequence ID" value="AXM98944.1"/>
    <property type="molecule type" value="Genomic_DNA"/>
</dbReference>
<dbReference type="InterPro" id="IPR024079">
    <property type="entry name" value="MetalloPept_cat_dom_sf"/>
</dbReference>
<dbReference type="Proteomes" id="UP000256503">
    <property type="component" value="Chromosome"/>
</dbReference>
<gene>
    <name evidence="2" type="ORF">DVB73_02875</name>
</gene>
<dbReference type="SUPFAM" id="SSF55486">
    <property type="entry name" value="Metalloproteases ('zincins'), catalytic domain"/>
    <property type="match status" value="1"/>
</dbReference>
<protein>
    <recommendedName>
        <fullName evidence="1">Peptidase metallopeptidase domain-containing protein</fullName>
    </recommendedName>
</protein>
<feature type="domain" description="Peptidase metallopeptidase" evidence="1">
    <location>
        <begin position="14"/>
        <end position="171"/>
    </location>
</feature>
<dbReference type="AlphaFoldDB" id="A0AAD0R338"/>
<dbReference type="GO" id="GO:0006508">
    <property type="term" value="P:proteolysis"/>
    <property type="evidence" value="ECO:0007669"/>
    <property type="project" value="InterPro"/>
</dbReference>
<dbReference type="GO" id="GO:0008237">
    <property type="term" value="F:metallopeptidase activity"/>
    <property type="evidence" value="ECO:0007669"/>
    <property type="project" value="InterPro"/>
</dbReference>
<name>A0AAD0R338_PSEDL</name>
<dbReference type="GO" id="GO:0008270">
    <property type="term" value="F:zinc ion binding"/>
    <property type="evidence" value="ECO:0007669"/>
    <property type="project" value="InterPro"/>
</dbReference>
<evidence type="ECO:0000259" key="1">
    <source>
        <dbReference type="SMART" id="SM00235"/>
    </source>
</evidence>
<evidence type="ECO:0000313" key="2">
    <source>
        <dbReference type="EMBL" id="AXM98944.1"/>
    </source>
</evidence>
<dbReference type="SMART" id="SM00235">
    <property type="entry name" value="ZnMc"/>
    <property type="match status" value="1"/>
</dbReference>
<dbReference type="Gene3D" id="3.40.390.10">
    <property type="entry name" value="Collagenase (Catalytic Domain)"/>
    <property type="match status" value="1"/>
</dbReference>
<evidence type="ECO:0000313" key="3">
    <source>
        <dbReference type="Proteomes" id="UP000256503"/>
    </source>
</evidence>
<reference evidence="2 3" key="1">
    <citation type="submission" date="2018-07" db="EMBL/GenBank/DDBJ databases">
        <title>Complete genome sequence of a Pseudomonas plecoglossicida strain pathogenic to the marine fish, Larimichthys crocea.</title>
        <authorList>
            <person name="Tao Z."/>
        </authorList>
    </citation>
    <scope>NUCLEOTIDE SEQUENCE [LARGE SCALE GENOMIC DNA]</scope>
    <source>
        <strain evidence="2 3">XSDHY-P</strain>
    </source>
</reference>
<organism evidence="2 3">
    <name type="scientific">Pseudomonas plecoglossicida</name>
    <dbReference type="NCBI Taxonomy" id="70775"/>
    <lineage>
        <taxon>Bacteria</taxon>
        <taxon>Pseudomonadati</taxon>
        <taxon>Pseudomonadota</taxon>
        <taxon>Gammaproteobacteria</taxon>
        <taxon>Pseudomonadales</taxon>
        <taxon>Pseudomonadaceae</taxon>
        <taxon>Pseudomonas</taxon>
    </lineage>
</organism>
<dbReference type="InterPro" id="IPR006026">
    <property type="entry name" value="Peptidase_Metallo"/>
</dbReference>
<accession>A0AAD0R338</accession>
<sequence>MTVDPRRASAILRTSSKWANGTVLHYCFFGKGSRYAVPKAQADAIRDAFKKWKAIGIGLEFKEVKQLSEAEVRIGYSTADGASASAVGRDVLHVPLTEPTTVYGWDLTTPYGRSTALHEIGHVIGMEHEHQNPFAGITWHEQAVYEALAGPPNHWDRATTYHNILEKLTPQQVNGSAWDPDSIMEYEFQPGLIDEPQHYDVHGLFPPGVLSNADKEWARNWYPPLSAALKQLECAEPLTVALAAGKQIDYMIVPAESRRYRIETKGASDSLLVLFEDIGGDPRYLAGDDDSGEDRNAAISYKLFKGRKYIVRVRLYYPGQSGKLTVMYI</sequence>